<evidence type="ECO:0000313" key="2">
    <source>
        <dbReference type="EMBL" id="MFC6438949.1"/>
    </source>
</evidence>
<organism evidence="2 3">
    <name type="scientific">Pseudobowmanella zhangzhouensis</name>
    <dbReference type="NCBI Taxonomy" id="1537679"/>
    <lineage>
        <taxon>Bacteria</taxon>
        <taxon>Pseudomonadati</taxon>
        <taxon>Pseudomonadota</taxon>
        <taxon>Gammaproteobacteria</taxon>
        <taxon>Alteromonadales</taxon>
        <taxon>Alteromonadaceae</taxon>
    </lineage>
</organism>
<evidence type="ECO:0000313" key="3">
    <source>
        <dbReference type="Proteomes" id="UP001596364"/>
    </source>
</evidence>
<gene>
    <name evidence="2" type="ORF">ACFP85_02125</name>
</gene>
<keyword evidence="1" id="KW-1133">Transmembrane helix</keyword>
<keyword evidence="1" id="KW-0472">Membrane</keyword>
<protein>
    <submittedName>
        <fullName evidence="2">Uncharacterized protein</fullName>
    </submittedName>
</protein>
<dbReference type="EMBL" id="JBHSUS010000001">
    <property type="protein sequence ID" value="MFC6438949.1"/>
    <property type="molecule type" value="Genomic_DNA"/>
</dbReference>
<reference evidence="3" key="1">
    <citation type="journal article" date="2019" name="Int. J. Syst. Evol. Microbiol.">
        <title>The Global Catalogue of Microorganisms (GCM) 10K type strain sequencing project: providing services to taxonomists for standard genome sequencing and annotation.</title>
        <authorList>
            <consortium name="The Broad Institute Genomics Platform"/>
            <consortium name="The Broad Institute Genome Sequencing Center for Infectious Disease"/>
            <person name="Wu L."/>
            <person name="Ma J."/>
        </authorList>
    </citation>
    <scope>NUCLEOTIDE SEQUENCE [LARGE SCALE GENOMIC DNA]</scope>
    <source>
        <strain evidence="3">CGMCC 1.16031</strain>
    </source>
</reference>
<keyword evidence="1" id="KW-0812">Transmembrane</keyword>
<feature type="transmembrane region" description="Helical" evidence="1">
    <location>
        <begin position="42"/>
        <end position="59"/>
    </location>
</feature>
<proteinExistence type="predicted"/>
<dbReference type="RefSeq" id="WP_131259056.1">
    <property type="nucleotide sequence ID" value="NZ_JBHSUS010000001.1"/>
</dbReference>
<evidence type="ECO:0000256" key="1">
    <source>
        <dbReference type="SAM" id="Phobius"/>
    </source>
</evidence>
<accession>A0ABW1XJX7</accession>
<dbReference type="Proteomes" id="UP001596364">
    <property type="component" value="Unassembled WGS sequence"/>
</dbReference>
<name>A0ABW1XJX7_9ALTE</name>
<sequence>MFEVILFMLLVAVFSLGLGSIVYGMFFSDAQGEDVLVKRIEFGYLGVAGLVASIVLLYAM</sequence>
<comment type="caution">
    <text evidence="2">The sequence shown here is derived from an EMBL/GenBank/DDBJ whole genome shotgun (WGS) entry which is preliminary data.</text>
</comment>
<keyword evidence="3" id="KW-1185">Reference proteome</keyword>